<organism evidence="4 5">
    <name type="scientific">Aureispira anguillae</name>
    <dbReference type="NCBI Taxonomy" id="2864201"/>
    <lineage>
        <taxon>Bacteria</taxon>
        <taxon>Pseudomonadati</taxon>
        <taxon>Bacteroidota</taxon>
        <taxon>Saprospiria</taxon>
        <taxon>Saprospirales</taxon>
        <taxon>Saprospiraceae</taxon>
        <taxon>Aureispira</taxon>
    </lineage>
</organism>
<dbReference type="PROSITE" id="PS50005">
    <property type="entry name" value="TPR"/>
    <property type="match status" value="4"/>
</dbReference>
<keyword evidence="1" id="KW-0802">TPR repeat</keyword>
<feature type="domain" description="CHAT" evidence="3">
    <location>
        <begin position="737"/>
        <end position="1035"/>
    </location>
</feature>
<dbReference type="SMART" id="SM00028">
    <property type="entry name" value="TPR"/>
    <property type="match status" value="7"/>
</dbReference>
<gene>
    <name evidence="4" type="ORF">AsAng_0026170</name>
</gene>
<proteinExistence type="predicted"/>
<keyword evidence="5" id="KW-1185">Reference proteome</keyword>
<evidence type="ECO:0000256" key="2">
    <source>
        <dbReference type="SAM" id="Phobius"/>
    </source>
</evidence>
<evidence type="ECO:0000256" key="1">
    <source>
        <dbReference type="PROSITE-ProRule" id="PRU00339"/>
    </source>
</evidence>
<dbReference type="EMBL" id="AP026867">
    <property type="protein sequence ID" value="BDS11903.1"/>
    <property type="molecule type" value="Genomic_DNA"/>
</dbReference>
<dbReference type="InterPro" id="IPR019734">
    <property type="entry name" value="TPR_rpt"/>
</dbReference>
<accession>A0A915YEZ5</accession>
<keyword evidence="2" id="KW-0472">Membrane</keyword>
<dbReference type="AlphaFoldDB" id="A0A915YEZ5"/>
<reference evidence="4" key="1">
    <citation type="submission" date="2022-09" db="EMBL/GenBank/DDBJ databases">
        <title>Aureispira anguillicida sp. nov., isolated from Leptocephalus of Japanese eel Anguilla japonica.</title>
        <authorList>
            <person name="Yuasa K."/>
            <person name="Mekata T."/>
            <person name="Ikunari K."/>
        </authorList>
    </citation>
    <scope>NUCLEOTIDE SEQUENCE</scope>
    <source>
        <strain evidence="4">EL160426</strain>
    </source>
</reference>
<evidence type="ECO:0000313" key="5">
    <source>
        <dbReference type="Proteomes" id="UP001060919"/>
    </source>
</evidence>
<protein>
    <submittedName>
        <fullName evidence="4">CHAT domain-containing protein</fullName>
    </submittedName>
</protein>
<name>A0A915YEZ5_9BACT</name>
<dbReference type="Proteomes" id="UP001060919">
    <property type="component" value="Chromosome"/>
</dbReference>
<dbReference type="SUPFAM" id="SSF48452">
    <property type="entry name" value="TPR-like"/>
    <property type="match status" value="3"/>
</dbReference>
<evidence type="ECO:0000313" key="4">
    <source>
        <dbReference type="EMBL" id="BDS11903.1"/>
    </source>
</evidence>
<keyword evidence="2" id="KW-0812">Transmembrane</keyword>
<dbReference type="PANTHER" id="PTHR10098">
    <property type="entry name" value="RAPSYN-RELATED"/>
    <property type="match status" value="1"/>
</dbReference>
<dbReference type="InterPro" id="IPR011990">
    <property type="entry name" value="TPR-like_helical_dom_sf"/>
</dbReference>
<keyword evidence="2" id="KW-1133">Transmembrane helix</keyword>
<dbReference type="RefSeq" id="WP_264793039.1">
    <property type="nucleotide sequence ID" value="NZ_AP026867.1"/>
</dbReference>
<feature type="repeat" description="TPR" evidence="1">
    <location>
        <begin position="260"/>
        <end position="293"/>
    </location>
</feature>
<evidence type="ECO:0000259" key="3">
    <source>
        <dbReference type="Pfam" id="PF12770"/>
    </source>
</evidence>
<feature type="transmembrane region" description="Helical" evidence="2">
    <location>
        <begin position="1045"/>
        <end position="1065"/>
    </location>
</feature>
<dbReference type="Pfam" id="PF12770">
    <property type="entry name" value="CHAT"/>
    <property type="match status" value="1"/>
</dbReference>
<dbReference type="Gene3D" id="1.25.40.10">
    <property type="entry name" value="Tetratricopeptide repeat domain"/>
    <property type="match status" value="3"/>
</dbReference>
<feature type="repeat" description="TPR" evidence="1">
    <location>
        <begin position="300"/>
        <end position="333"/>
    </location>
</feature>
<feature type="repeat" description="TPR" evidence="1">
    <location>
        <begin position="384"/>
        <end position="417"/>
    </location>
</feature>
<sequence>MRTLRAVQLDAQHKEYMIFKTTNLLLFSFFITISAISAQGDFCKGTDSLGAKTYFVKARMAYQQGKPAVAIENFQKASKAYLQMGCKERVFLMNRNILKVHIATANMVAFDALYYKIIKSLENAKESEQLIYKGRVMLLKSDIHLSLKQLDSAIIYANKARAVHKEVAAWKFYIRDNAQLARIAFYQQNYEAMEDYVDLCFDTYKTYIKDKGKILQDIMALYGGLYYKTGEYETALEKTMEALEVGLADMTTKDDTLFVARYYNNIGLFYIELGDIYKAEDYCNNALQLFKKLRKHFDAATTNLNLGEFFTRQGKLEEALRFYQAGIKSLEQSSGVATHQLDKSSINIYNGIGDVATRLNRYQEAFMALKKNLEIHKREQAKKDETFSVLGSYYRATRDYTKSLNYYQEALVIRKQTYGLVHPLVAKVYYDLGQTEQKRNHIAAAKTYYDLAIAALEVPVKGDLMPFLMNKDSANTVPDKSLLLKVLAAKARLSLEEKNLELAYNTAQSAVLLLEKMRNGFKEEGSKLFMLQKMIPTYELSIDVALDLYQQTKEQSYLDEIFQLVEKSKAMLLLDALKAEEARNFGNVPKDLLDEERRLARERVRYEKLLFEAKSVNDEAKVSLQQKELLKLKRASEKLQTTLEQDYPKYHELKYNTQIASLKQVQESLDDQTALIEYFVGNENIYIFSIYRDTAWLTSVSMNNQFTTAIKGLRTSLVDVVMLTKDVESSYLLFARNARTIYQKYLEPALKKEQIERLVIIPDGMFNYVPFDVLLTEKPDYKNYDYRKLPYLIKSYSINYHYSSTLKLFSRSSSKTNGEMLAMASSYDKEQFINMKGLGEREYKIRSSVDDLPGARQEVEYLSNIFAGEYLYGDKANETTFKSYSNKEPYSVIHLAMHGIVDAKQPAYSSLVFSYSGSKKEDDLLHAYELNLLEVNTDLVVLSACETGFGRYDRGEGVVSLGRGFMYSGVPSLVMTLWPINDKATSILVSEFYNELAIGHSKDEAMKNAKLTYLKHAKHLTAHPFFWASFVNFGDYQPIHLKKSWTWGQLSLLTLPILLLMGWWFSRKRKG</sequence>
<feature type="repeat" description="TPR" evidence="1">
    <location>
        <begin position="346"/>
        <end position="379"/>
    </location>
</feature>
<dbReference type="Pfam" id="PF13424">
    <property type="entry name" value="TPR_12"/>
    <property type="match status" value="2"/>
</dbReference>
<dbReference type="InterPro" id="IPR024983">
    <property type="entry name" value="CHAT_dom"/>
</dbReference>
<dbReference type="KEGG" id="aup:AsAng_0026170"/>